<feature type="transmembrane region" description="Helical" evidence="6">
    <location>
        <begin position="313"/>
        <end position="334"/>
    </location>
</feature>
<dbReference type="PANTHER" id="PTHR30250">
    <property type="entry name" value="PST FAMILY PREDICTED COLANIC ACID TRANSPORTER"/>
    <property type="match status" value="1"/>
</dbReference>
<dbReference type="InterPro" id="IPR050833">
    <property type="entry name" value="Poly_Biosynth_Transport"/>
</dbReference>
<reference evidence="7 8" key="1">
    <citation type="journal article" date="2018" name="Nat. Biotechnol.">
        <title>A standardized bacterial taxonomy based on genome phylogeny substantially revises the tree of life.</title>
        <authorList>
            <person name="Parks D.H."/>
            <person name="Chuvochina M."/>
            <person name="Waite D.W."/>
            <person name="Rinke C."/>
            <person name="Skarshewski A."/>
            <person name="Chaumeil P.A."/>
            <person name="Hugenholtz P."/>
        </authorList>
    </citation>
    <scope>NUCLEOTIDE SEQUENCE [LARGE SCALE GENOMIC DNA]</scope>
    <source>
        <strain evidence="7">UBA11482</strain>
    </source>
</reference>
<comment type="subcellular location">
    <subcellularLocation>
        <location evidence="1">Cell membrane</location>
        <topology evidence="1">Multi-pass membrane protein</topology>
    </subcellularLocation>
</comment>
<comment type="caution">
    <text evidence="7">The sequence shown here is derived from an EMBL/GenBank/DDBJ whole genome shotgun (WGS) entry which is preliminary data.</text>
</comment>
<keyword evidence="2" id="KW-1003">Cell membrane</keyword>
<gene>
    <name evidence="7" type="ORF">DDY73_03620</name>
</gene>
<dbReference type="GO" id="GO:0009246">
    <property type="term" value="P:enterobacterial common antigen biosynthetic process"/>
    <property type="evidence" value="ECO:0007669"/>
    <property type="project" value="InterPro"/>
</dbReference>
<organism evidence="7 8">
    <name type="scientific">Coprobacter fastidiosus</name>
    <dbReference type="NCBI Taxonomy" id="1099853"/>
    <lineage>
        <taxon>Bacteria</taxon>
        <taxon>Pseudomonadati</taxon>
        <taxon>Bacteroidota</taxon>
        <taxon>Bacteroidia</taxon>
        <taxon>Bacteroidales</taxon>
        <taxon>Barnesiellaceae</taxon>
        <taxon>Coprobacter</taxon>
    </lineage>
</organism>
<name>A0A354M0N1_9BACT</name>
<feature type="transmembrane region" description="Helical" evidence="6">
    <location>
        <begin position="272"/>
        <end position="292"/>
    </location>
</feature>
<keyword evidence="4 6" id="KW-1133">Transmembrane helix</keyword>
<evidence type="ECO:0000313" key="8">
    <source>
        <dbReference type="Proteomes" id="UP000262954"/>
    </source>
</evidence>
<feature type="transmembrane region" description="Helical" evidence="6">
    <location>
        <begin position="227"/>
        <end position="252"/>
    </location>
</feature>
<feature type="transmembrane region" description="Helical" evidence="6">
    <location>
        <begin position="50"/>
        <end position="68"/>
    </location>
</feature>
<feature type="transmembrane region" description="Helical" evidence="6">
    <location>
        <begin position="20"/>
        <end position="44"/>
    </location>
</feature>
<dbReference type="InterPro" id="IPR044550">
    <property type="entry name" value="WzxE"/>
</dbReference>
<feature type="transmembrane region" description="Helical" evidence="6">
    <location>
        <begin position="403"/>
        <end position="421"/>
    </location>
</feature>
<proteinExistence type="predicted"/>
<accession>A0A354M0N1</accession>
<dbReference type="PANTHER" id="PTHR30250:SF11">
    <property type="entry name" value="O-ANTIGEN TRANSPORTER-RELATED"/>
    <property type="match status" value="1"/>
</dbReference>
<evidence type="ECO:0000256" key="3">
    <source>
        <dbReference type="ARBA" id="ARBA00022692"/>
    </source>
</evidence>
<dbReference type="EMBL" id="DNWC01000051">
    <property type="protein sequence ID" value="HBJ08070.1"/>
    <property type="molecule type" value="Genomic_DNA"/>
</dbReference>
<evidence type="ECO:0000256" key="2">
    <source>
        <dbReference type="ARBA" id="ARBA00022475"/>
    </source>
</evidence>
<feature type="transmembrane region" description="Helical" evidence="6">
    <location>
        <begin position="456"/>
        <end position="478"/>
    </location>
</feature>
<evidence type="ECO:0000256" key="4">
    <source>
        <dbReference type="ARBA" id="ARBA00022989"/>
    </source>
</evidence>
<evidence type="ECO:0000256" key="5">
    <source>
        <dbReference type="ARBA" id="ARBA00023136"/>
    </source>
</evidence>
<feature type="transmembrane region" description="Helical" evidence="6">
    <location>
        <begin position="346"/>
        <end position="368"/>
    </location>
</feature>
<feature type="transmembrane region" description="Helical" evidence="6">
    <location>
        <begin position="128"/>
        <end position="144"/>
    </location>
</feature>
<feature type="transmembrane region" description="Helical" evidence="6">
    <location>
        <begin position="98"/>
        <end position="116"/>
    </location>
</feature>
<feature type="transmembrane region" description="Helical" evidence="6">
    <location>
        <begin position="380"/>
        <end position="397"/>
    </location>
</feature>
<feature type="transmembrane region" description="Helical" evidence="6">
    <location>
        <begin position="165"/>
        <end position="182"/>
    </location>
</feature>
<evidence type="ECO:0000256" key="6">
    <source>
        <dbReference type="SAM" id="Phobius"/>
    </source>
</evidence>
<sequence length="496" mass="55669">MSEKGSVSTYRRIVKSTGLFGGVQVIGIICSFVKVKFIAIWLGVEGVGIINLYNAALEMIAAVTGLGLRQSTVRDVSKAVSQKNEHRLSEVVTVVRRWSWFVGLAGAVIVLSFAPLLSRLTFDNDQHIWGFVWLSCALLFNALSSGEQAVLQGLGRIKVLAKSSVWGAVTALLLSLPMYYFWRIEGIVPSLILVALTSLIFTWIYSRRVPVRAAKLSAGETWNIGKPMAMLGIYMTISGFITTLLNYLFIAWLNSHSGMADVGYYTSGYTLITRYVGLVFTAMGTEYYPRLAAIADDRKLVGEQVSRQAEASLIILLPVVCLFLVCQSWIIRILYTTDFLRIGDYISWAIIGVLFKAVSWTMGFVVLAKGAGKLFMITEFFSDTVSFVLNITAYMVWGLEGIGIAYLMNFFLYGTGMWLLCRRYYRLRFEHSFYRVLITVLSICLPAFAFCRFGQTGWYMLAAWLFTGISVIYSITMLKKRLGWKMLNKSDENDDK</sequence>
<dbReference type="Pfam" id="PF13440">
    <property type="entry name" value="Polysacc_synt_3"/>
    <property type="match status" value="1"/>
</dbReference>
<dbReference type="CDD" id="cd13125">
    <property type="entry name" value="MATE_like_10"/>
    <property type="match status" value="1"/>
</dbReference>
<feature type="transmembrane region" description="Helical" evidence="6">
    <location>
        <begin position="188"/>
        <end position="206"/>
    </location>
</feature>
<keyword evidence="5 6" id="KW-0472">Membrane</keyword>
<dbReference type="AlphaFoldDB" id="A0A354M0N1"/>
<keyword evidence="3 6" id="KW-0812">Transmembrane</keyword>
<protein>
    <submittedName>
        <fullName evidence="7">O-antigen translocase</fullName>
    </submittedName>
</protein>
<evidence type="ECO:0000313" key="7">
    <source>
        <dbReference type="EMBL" id="HBJ08070.1"/>
    </source>
</evidence>
<feature type="transmembrane region" description="Helical" evidence="6">
    <location>
        <begin position="433"/>
        <end position="450"/>
    </location>
</feature>
<evidence type="ECO:0000256" key="1">
    <source>
        <dbReference type="ARBA" id="ARBA00004651"/>
    </source>
</evidence>
<dbReference type="GO" id="GO:0005886">
    <property type="term" value="C:plasma membrane"/>
    <property type="evidence" value="ECO:0007669"/>
    <property type="project" value="UniProtKB-SubCell"/>
</dbReference>
<dbReference type="Proteomes" id="UP000262954">
    <property type="component" value="Unassembled WGS sequence"/>
</dbReference>